<dbReference type="CDD" id="cd07713">
    <property type="entry name" value="DHPS-like_MBL-fold"/>
    <property type="match status" value="1"/>
</dbReference>
<gene>
    <name evidence="1" type="ORF">S06H3_24359</name>
</gene>
<name>X1NXY3_9ZZZZ</name>
<dbReference type="GO" id="GO:0016740">
    <property type="term" value="F:transferase activity"/>
    <property type="evidence" value="ECO:0007669"/>
    <property type="project" value="TreeGrafter"/>
</dbReference>
<dbReference type="SUPFAM" id="SSF56281">
    <property type="entry name" value="Metallo-hydrolase/oxidoreductase"/>
    <property type="match status" value="1"/>
</dbReference>
<dbReference type="PANTHER" id="PTHR13754:SF13">
    <property type="entry name" value="METALLO-BETA-LACTAMASE SUPERFAMILY PROTEIN (AFU_ORTHOLOGUE AFUA_3G07630)"/>
    <property type="match status" value="1"/>
</dbReference>
<evidence type="ECO:0000313" key="1">
    <source>
        <dbReference type="EMBL" id="GAI23514.1"/>
    </source>
</evidence>
<evidence type="ECO:0008006" key="2">
    <source>
        <dbReference type="Google" id="ProtNLM"/>
    </source>
</evidence>
<dbReference type="EMBL" id="BARV01013524">
    <property type="protein sequence ID" value="GAI23514.1"/>
    <property type="molecule type" value="Genomic_DNA"/>
</dbReference>
<proteinExistence type="predicted"/>
<organism evidence="1">
    <name type="scientific">marine sediment metagenome</name>
    <dbReference type="NCBI Taxonomy" id="412755"/>
    <lineage>
        <taxon>unclassified sequences</taxon>
        <taxon>metagenomes</taxon>
        <taxon>ecological metagenomes</taxon>
    </lineage>
</organism>
<dbReference type="InterPro" id="IPR041712">
    <property type="entry name" value="DHPS-like_MBL-fold"/>
</dbReference>
<accession>X1NXY3</accession>
<dbReference type="InterPro" id="IPR052926">
    <property type="entry name" value="Metallo-beta-lactamase_dom"/>
</dbReference>
<protein>
    <recommendedName>
        <fullName evidence="2">MBL fold metallo-hydrolase</fullName>
    </recommendedName>
</protein>
<dbReference type="InterPro" id="IPR036866">
    <property type="entry name" value="RibonucZ/Hydroxyglut_hydro"/>
</dbReference>
<reference evidence="1" key="1">
    <citation type="journal article" date="2014" name="Front. Microbiol.">
        <title>High frequency of phylogenetically diverse reductive dehalogenase-homologous genes in deep subseafloor sedimentary metagenomes.</title>
        <authorList>
            <person name="Kawai M."/>
            <person name="Futagami T."/>
            <person name="Toyoda A."/>
            <person name="Takaki Y."/>
            <person name="Nishi S."/>
            <person name="Hori S."/>
            <person name="Arai W."/>
            <person name="Tsubouchi T."/>
            <person name="Morono Y."/>
            <person name="Uchiyama I."/>
            <person name="Ito T."/>
            <person name="Fujiyama A."/>
            <person name="Inagaki F."/>
            <person name="Takami H."/>
        </authorList>
    </citation>
    <scope>NUCLEOTIDE SEQUENCE</scope>
    <source>
        <strain evidence="1">Expedition CK06-06</strain>
    </source>
</reference>
<dbReference type="PANTHER" id="PTHR13754">
    <property type="entry name" value="METALLO-BETA-LACTAMASE SUPERFAMILY PROTEIN"/>
    <property type="match status" value="1"/>
</dbReference>
<comment type="caution">
    <text evidence="1">The sequence shown here is derived from an EMBL/GenBank/DDBJ whole genome shotgun (WGS) entry which is preliminary data.</text>
</comment>
<dbReference type="Gene3D" id="3.60.15.10">
    <property type="entry name" value="Ribonuclease Z/Hydroxyacylglutathione hydrolase-like"/>
    <property type="match status" value="1"/>
</dbReference>
<sequence>EVTPFLTSLGEINERPEKDGTMKLLTHKESGKWVKDPINDDLSLILKTKEGLVLICGCCHVGLLNTCEYVTKKYENEKIVSIIGGTHMLRFTEEEVADVAEKMEKYGKPTLYLGHCTGEKTINQLRQHFGEEIVKQFHVGT</sequence>
<dbReference type="AlphaFoldDB" id="X1NXY3"/>
<feature type="non-terminal residue" evidence="1">
    <location>
        <position position="141"/>
    </location>
</feature>
<feature type="non-terminal residue" evidence="1">
    <location>
        <position position="1"/>
    </location>
</feature>